<evidence type="ECO:0000256" key="5">
    <source>
        <dbReference type="ARBA" id="ARBA00023004"/>
    </source>
</evidence>
<dbReference type="PRINTS" id="PR00465">
    <property type="entry name" value="EP450IV"/>
</dbReference>
<reference evidence="9" key="2">
    <citation type="submission" date="2015-01" db="EMBL/GenBank/DDBJ databases">
        <title>Evolutionary Origins and Diversification of the Mycorrhizal Mutualists.</title>
        <authorList>
            <consortium name="DOE Joint Genome Institute"/>
            <consortium name="Mycorrhizal Genomics Consortium"/>
            <person name="Kohler A."/>
            <person name="Kuo A."/>
            <person name="Nagy L.G."/>
            <person name="Floudas D."/>
            <person name="Copeland A."/>
            <person name="Barry K.W."/>
            <person name="Cichocki N."/>
            <person name="Veneault-Fourrey C."/>
            <person name="LaButti K."/>
            <person name="Lindquist E.A."/>
            <person name="Lipzen A."/>
            <person name="Lundell T."/>
            <person name="Morin E."/>
            <person name="Murat C."/>
            <person name="Riley R."/>
            <person name="Ohm R."/>
            <person name="Sun H."/>
            <person name="Tunlid A."/>
            <person name="Henrissat B."/>
            <person name="Grigoriev I.V."/>
            <person name="Hibbett D.S."/>
            <person name="Martin F."/>
        </authorList>
    </citation>
    <scope>NUCLEOTIDE SEQUENCE [LARGE SCALE GENOMIC DNA]</scope>
    <source>
        <strain evidence="9">F 1598</strain>
    </source>
</reference>
<keyword evidence="5 6" id="KW-0408">Iron</keyword>
<dbReference type="GO" id="GO:0016705">
    <property type="term" value="F:oxidoreductase activity, acting on paired donors, with incorporation or reduction of molecular oxygen"/>
    <property type="evidence" value="ECO:0007669"/>
    <property type="project" value="InterPro"/>
</dbReference>
<evidence type="ECO:0008006" key="10">
    <source>
        <dbReference type="Google" id="ProtNLM"/>
    </source>
</evidence>
<evidence type="ECO:0000313" key="8">
    <source>
        <dbReference type="EMBL" id="KIM79953.1"/>
    </source>
</evidence>
<dbReference type="InterPro" id="IPR036396">
    <property type="entry name" value="Cyt_P450_sf"/>
</dbReference>
<dbReference type="Gene3D" id="1.10.630.10">
    <property type="entry name" value="Cytochrome P450"/>
    <property type="match status" value="1"/>
</dbReference>
<evidence type="ECO:0000256" key="3">
    <source>
        <dbReference type="ARBA" id="ARBA00022617"/>
    </source>
</evidence>
<dbReference type="InterPro" id="IPR002403">
    <property type="entry name" value="Cyt_P450_E_grp-IV"/>
</dbReference>
<organism evidence="8 9">
    <name type="scientific">Piloderma croceum (strain F 1598)</name>
    <dbReference type="NCBI Taxonomy" id="765440"/>
    <lineage>
        <taxon>Eukaryota</taxon>
        <taxon>Fungi</taxon>
        <taxon>Dikarya</taxon>
        <taxon>Basidiomycota</taxon>
        <taxon>Agaricomycotina</taxon>
        <taxon>Agaricomycetes</taxon>
        <taxon>Agaricomycetidae</taxon>
        <taxon>Atheliales</taxon>
        <taxon>Atheliaceae</taxon>
        <taxon>Piloderma</taxon>
    </lineage>
</organism>
<dbReference type="InParanoid" id="A0A0C3B159"/>
<comment type="similarity">
    <text evidence="2">Belongs to the cytochrome P450 family.</text>
</comment>
<evidence type="ECO:0000256" key="2">
    <source>
        <dbReference type="ARBA" id="ARBA00010617"/>
    </source>
</evidence>
<dbReference type="Proteomes" id="UP000054166">
    <property type="component" value="Unassembled WGS sequence"/>
</dbReference>
<comment type="cofactor">
    <cofactor evidence="1 6">
        <name>heme</name>
        <dbReference type="ChEBI" id="CHEBI:30413"/>
    </cofactor>
</comment>
<dbReference type="GO" id="GO:0005506">
    <property type="term" value="F:iron ion binding"/>
    <property type="evidence" value="ECO:0007669"/>
    <property type="project" value="InterPro"/>
</dbReference>
<dbReference type="InterPro" id="IPR001128">
    <property type="entry name" value="Cyt_P450"/>
</dbReference>
<feature type="compositionally biased region" description="Basic and acidic residues" evidence="7">
    <location>
        <begin position="490"/>
        <end position="499"/>
    </location>
</feature>
<evidence type="ECO:0000256" key="4">
    <source>
        <dbReference type="ARBA" id="ARBA00022723"/>
    </source>
</evidence>
<keyword evidence="9" id="KW-1185">Reference proteome</keyword>
<sequence>MLNAASSSRLPWFESLFTWMPWDFNVALPAPVTGLLLVLGTLYARSVYSGNDTSKIYQLGGFSIVNAWTFFNKRYDFLRSNFDKTGHELFAFKVLHYQVVAMSGEDARKTFFNEKRLSFAKGYQLFMGGNPDLKDIKMEAEIEESIELGAFIKRLLKIFRKDRLQDVMPTMFADINGRMEILGAEGKINPFKDIYDLVFQLTVRMTTCEELATDLRMIERMNDLYWKLEKSSTPASLLLPWFPSTARKDKDEATKSLYDILSHYVDLRRKAEEPNSDAIDLLIADGADNVTIVSFVLNIIFAGTVNTGMLASWTLVQLGVNNEWKNKAIAEIQNLLTTYPTNSHDPIHQRLSAIPMTAWEDEMPIIECVTRETLRTIGNGTALRRNLVDDLQVGGKTIDKGAFMAYNLGDVHMNHKYYPDPHKFDPNRFNTAEENSHQGNVPFLGWGTGRHPCAGIKVAKFEIKIILALFLSCYEYELVDPSGKPLKRSPQPDRNDIQKNRPIGEPCFLQYRRTKE</sequence>
<dbReference type="EMBL" id="KN833006">
    <property type="protein sequence ID" value="KIM79953.1"/>
    <property type="molecule type" value="Genomic_DNA"/>
</dbReference>
<reference evidence="8 9" key="1">
    <citation type="submission" date="2014-04" db="EMBL/GenBank/DDBJ databases">
        <authorList>
            <consortium name="DOE Joint Genome Institute"/>
            <person name="Kuo A."/>
            <person name="Tarkka M."/>
            <person name="Buscot F."/>
            <person name="Kohler A."/>
            <person name="Nagy L.G."/>
            <person name="Floudas D."/>
            <person name="Copeland A."/>
            <person name="Barry K.W."/>
            <person name="Cichocki N."/>
            <person name="Veneault-Fourrey C."/>
            <person name="LaButti K."/>
            <person name="Lindquist E.A."/>
            <person name="Lipzen A."/>
            <person name="Lundell T."/>
            <person name="Morin E."/>
            <person name="Murat C."/>
            <person name="Sun H."/>
            <person name="Tunlid A."/>
            <person name="Henrissat B."/>
            <person name="Grigoriev I.V."/>
            <person name="Hibbett D.S."/>
            <person name="Martin F."/>
            <person name="Nordberg H.P."/>
            <person name="Cantor M.N."/>
            <person name="Hua S.X."/>
        </authorList>
    </citation>
    <scope>NUCLEOTIDE SEQUENCE [LARGE SCALE GENOMIC DNA]</scope>
    <source>
        <strain evidence="8 9">F 1598</strain>
    </source>
</reference>
<dbReference type="PANTHER" id="PTHR24304">
    <property type="entry name" value="CYTOCHROME P450 FAMILY 7"/>
    <property type="match status" value="1"/>
</dbReference>
<evidence type="ECO:0000256" key="1">
    <source>
        <dbReference type="ARBA" id="ARBA00001971"/>
    </source>
</evidence>
<dbReference type="Pfam" id="PF00067">
    <property type="entry name" value="p450"/>
    <property type="match status" value="1"/>
</dbReference>
<dbReference type="OrthoDB" id="1055148at2759"/>
<evidence type="ECO:0000313" key="9">
    <source>
        <dbReference type="Proteomes" id="UP000054166"/>
    </source>
</evidence>
<evidence type="ECO:0000256" key="7">
    <source>
        <dbReference type="SAM" id="MobiDB-lite"/>
    </source>
</evidence>
<feature type="region of interest" description="Disordered" evidence="7">
    <location>
        <begin position="484"/>
        <end position="505"/>
    </location>
</feature>
<dbReference type="HOGENOM" id="CLU_033574_2_0_1"/>
<name>A0A0C3B159_PILCF</name>
<proteinExistence type="inferred from homology"/>
<dbReference type="CDD" id="cd00302">
    <property type="entry name" value="cytochrome_P450"/>
    <property type="match status" value="1"/>
</dbReference>
<dbReference type="AlphaFoldDB" id="A0A0C3B159"/>
<dbReference type="GO" id="GO:0004497">
    <property type="term" value="F:monooxygenase activity"/>
    <property type="evidence" value="ECO:0007669"/>
    <property type="project" value="InterPro"/>
</dbReference>
<protein>
    <recommendedName>
        <fullName evidence="10">Cytochrome P450</fullName>
    </recommendedName>
</protein>
<dbReference type="STRING" id="765440.A0A0C3B159"/>
<evidence type="ECO:0000256" key="6">
    <source>
        <dbReference type="PIRSR" id="PIRSR602403-1"/>
    </source>
</evidence>
<dbReference type="PANTHER" id="PTHR24304:SF2">
    <property type="entry name" value="24-HYDROXYCHOLESTEROL 7-ALPHA-HYDROXYLASE"/>
    <property type="match status" value="1"/>
</dbReference>
<gene>
    <name evidence="8" type="ORF">PILCRDRAFT_822816</name>
</gene>
<accession>A0A0C3B159</accession>
<dbReference type="InterPro" id="IPR050529">
    <property type="entry name" value="CYP450_sterol_14alpha_dmase"/>
</dbReference>
<dbReference type="SUPFAM" id="SSF48264">
    <property type="entry name" value="Cytochrome P450"/>
    <property type="match status" value="1"/>
</dbReference>
<feature type="binding site" description="axial binding residue" evidence="6">
    <location>
        <position position="453"/>
    </location>
    <ligand>
        <name>heme</name>
        <dbReference type="ChEBI" id="CHEBI:30413"/>
    </ligand>
    <ligandPart>
        <name>Fe</name>
        <dbReference type="ChEBI" id="CHEBI:18248"/>
    </ligandPart>
</feature>
<keyword evidence="4 6" id="KW-0479">Metal-binding</keyword>
<dbReference type="GO" id="GO:0020037">
    <property type="term" value="F:heme binding"/>
    <property type="evidence" value="ECO:0007669"/>
    <property type="project" value="InterPro"/>
</dbReference>
<keyword evidence="3 6" id="KW-0349">Heme</keyword>